<keyword evidence="1" id="KW-0472">Membrane</keyword>
<feature type="transmembrane region" description="Helical" evidence="1">
    <location>
        <begin position="6"/>
        <end position="26"/>
    </location>
</feature>
<proteinExistence type="predicted"/>
<dbReference type="AlphaFoldDB" id="A0A7W1WVT9"/>
<dbReference type="RefSeq" id="WP_181736537.1">
    <property type="nucleotide sequence ID" value="NZ_JACEMT010000031.1"/>
</dbReference>
<keyword evidence="1" id="KW-0812">Transmembrane</keyword>
<sequence length="168" mass="19137">MIWNLVATVFAGLGAAGIALILRLLSRKKLPKWIIPACAGIGMLSYQIYIEYTWFDFKRSQLPETAEVVASESSSMVWRPWTYLKPMTVSFSVVDRNSIHQRLIAGDSVVEFVHYRFEKSYVDQVEHQLRLLNCNSGEMLVLNESGQPLAGSLQLLERGAPLRRYLCR</sequence>
<evidence type="ECO:0000313" key="2">
    <source>
        <dbReference type="EMBL" id="MBA4501068.1"/>
    </source>
</evidence>
<dbReference type="EMBL" id="JACEMT010000031">
    <property type="protein sequence ID" value="MBA4501068.1"/>
    <property type="molecule type" value="Genomic_DNA"/>
</dbReference>
<accession>A0A7W1WVT9</accession>
<name>A0A7W1WVT9_9GAMM</name>
<feature type="transmembrane region" description="Helical" evidence="1">
    <location>
        <begin position="33"/>
        <end position="55"/>
    </location>
</feature>
<organism evidence="2 3">
    <name type="scientific">Marinobacterium marinum</name>
    <dbReference type="NCBI Taxonomy" id="2756129"/>
    <lineage>
        <taxon>Bacteria</taxon>
        <taxon>Pseudomonadati</taxon>
        <taxon>Pseudomonadota</taxon>
        <taxon>Gammaproteobacteria</taxon>
        <taxon>Oceanospirillales</taxon>
        <taxon>Oceanospirillaceae</taxon>
        <taxon>Marinobacterium</taxon>
    </lineage>
</organism>
<dbReference type="Proteomes" id="UP000538931">
    <property type="component" value="Unassembled WGS sequence"/>
</dbReference>
<protein>
    <submittedName>
        <fullName evidence="2">Uncharacterized protein</fullName>
    </submittedName>
</protein>
<comment type="caution">
    <text evidence="2">The sequence shown here is derived from an EMBL/GenBank/DDBJ whole genome shotgun (WGS) entry which is preliminary data.</text>
</comment>
<keyword evidence="1" id="KW-1133">Transmembrane helix</keyword>
<reference evidence="2 3" key="1">
    <citation type="submission" date="2020-07" db="EMBL/GenBank/DDBJ databases">
        <title>Bacterium isolated from marien macroalgae.</title>
        <authorList>
            <person name="Zhu K."/>
            <person name="Lu D."/>
            <person name="Du Z."/>
        </authorList>
    </citation>
    <scope>NUCLEOTIDE SEQUENCE [LARGE SCALE GENOMIC DNA]</scope>
    <source>
        <strain evidence="2 3">3-1745</strain>
    </source>
</reference>
<gene>
    <name evidence="2" type="ORF">H1S06_01620</name>
</gene>
<evidence type="ECO:0000313" key="3">
    <source>
        <dbReference type="Proteomes" id="UP000538931"/>
    </source>
</evidence>
<evidence type="ECO:0000256" key="1">
    <source>
        <dbReference type="SAM" id="Phobius"/>
    </source>
</evidence>
<keyword evidence="3" id="KW-1185">Reference proteome</keyword>